<organism evidence="2 3">
    <name type="scientific">Stenotrophomonas oahuensis</name>
    <dbReference type="NCBI Taxonomy" id="3003271"/>
    <lineage>
        <taxon>Bacteria</taxon>
        <taxon>Pseudomonadati</taxon>
        <taxon>Pseudomonadota</taxon>
        <taxon>Gammaproteobacteria</taxon>
        <taxon>Lysobacterales</taxon>
        <taxon>Lysobacteraceae</taxon>
        <taxon>Stenotrophomonas</taxon>
    </lineage>
</organism>
<accession>A0ABY9YSL1</accession>
<dbReference type="Gene3D" id="1.10.260.40">
    <property type="entry name" value="lambda repressor-like DNA-binding domains"/>
    <property type="match status" value="1"/>
</dbReference>
<evidence type="ECO:0000313" key="3">
    <source>
        <dbReference type="Proteomes" id="UP001302072"/>
    </source>
</evidence>
<evidence type="ECO:0000259" key="1">
    <source>
        <dbReference type="Pfam" id="PF13443"/>
    </source>
</evidence>
<dbReference type="InterPro" id="IPR001387">
    <property type="entry name" value="Cro/C1-type_HTH"/>
</dbReference>
<sequence length="112" mass="12146">MSKNKHIGSSFDEFLDSEGLLETSAAVAVKRVIAWQVAEAMKAAKVSKSALAKRMQTSRSQLDRVLDETDTGLTLDTLSRAATALGYRVQIDLVAPKAPARKTRKETSDSHA</sequence>
<name>A0ABY9YSL1_9GAMM</name>
<keyword evidence="3" id="KW-1185">Reference proteome</keyword>
<dbReference type="InterPro" id="IPR010982">
    <property type="entry name" value="Lambda_DNA-bd_dom_sf"/>
</dbReference>
<dbReference type="Pfam" id="PF13443">
    <property type="entry name" value="HTH_26"/>
    <property type="match status" value="1"/>
</dbReference>
<dbReference type="Proteomes" id="UP001302072">
    <property type="component" value="Chromosome"/>
</dbReference>
<gene>
    <name evidence="2" type="ORF">PDM29_04575</name>
</gene>
<protein>
    <submittedName>
        <fullName evidence="2">Helix-turn-helix transcriptional regulator</fullName>
    </submittedName>
</protein>
<feature type="domain" description="HTH cro/C1-type" evidence="1">
    <location>
        <begin position="39"/>
        <end position="88"/>
    </location>
</feature>
<dbReference type="SUPFAM" id="SSF47413">
    <property type="entry name" value="lambda repressor-like DNA-binding domains"/>
    <property type="match status" value="1"/>
</dbReference>
<reference evidence="2 3" key="1">
    <citation type="submission" date="2022-12" db="EMBL/GenBank/DDBJ databases">
        <title>Two new species, Stenotrophomonas aracearum and Stenotrophomonas oahuensis, isolated from Anthurium (Araceae family) in Hawaii.</title>
        <authorList>
            <person name="Chunag S.C."/>
            <person name="Dobhal S."/>
            <person name="Alvarez A."/>
            <person name="Arif M."/>
        </authorList>
    </citation>
    <scope>NUCLEOTIDE SEQUENCE [LARGE SCALE GENOMIC DNA]</scope>
    <source>
        <strain evidence="2 3">A5586</strain>
    </source>
</reference>
<proteinExistence type="predicted"/>
<dbReference type="EMBL" id="CP115541">
    <property type="protein sequence ID" value="WNH53565.1"/>
    <property type="molecule type" value="Genomic_DNA"/>
</dbReference>
<dbReference type="RefSeq" id="WP_311192709.1">
    <property type="nucleotide sequence ID" value="NZ_CP115541.1"/>
</dbReference>
<evidence type="ECO:0000313" key="2">
    <source>
        <dbReference type="EMBL" id="WNH53565.1"/>
    </source>
</evidence>